<reference evidence="4" key="1">
    <citation type="journal article" date="2015" name="PeerJ">
        <title>First genomic representation of candidate bacterial phylum KSB3 points to enhanced environmental sensing as a trigger of wastewater bulking.</title>
        <authorList>
            <person name="Sekiguchi Y."/>
            <person name="Ohashi A."/>
            <person name="Parks D.H."/>
            <person name="Yamauchi T."/>
            <person name="Tyson G.W."/>
            <person name="Hugenholtz P."/>
        </authorList>
    </citation>
    <scope>NUCLEOTIDE SEQUENCE [LARGE SCALE GENOMIC DNA]</scope>
</reference>
<evidence type="ECO:0000313" key="5">
    <source>
        <dbReference type="Proteomes" id="UP000030661"/>
    </source>
</evidence>
<dbReference type="PANTHER" id="PTHR43877:SF2">
    <property type="entry name" value="AMINOALKYLPHOSPHONATE N-ACETYLTRANSFERASE-RELATED"/>
    <property type="match status" value="1"/>
</dbReference>
<keyword evidence="1 4" id="KW-0808">Transferase</keyword>
<dbReference type="CDD" id="cd04301">
    <property type="entry name" value="NAT_SF"/>
    <property type="match status" value="1"/>
</dbReference>
<keyword evidence="2" id="KW-0012">Acyltransferase</keyword>
<dbReference type="GO" id="GO:0016747">
    <property type="term" value="F:acyltransferase activity, transferring groups other than amino-acyl groups"/>
    <property type="evidence" value="ECO:0007669"/>
    <property type="project" value="InterPro"/>
</dbReference>
<accession>A0A081C568</accession>
<dbReference type="eggNOG" id="COG0456">
    <property type="taxonomic scope" value="Bacteria"/>
</dbReference>
<dbReference type="PROSITE" id="PS51186">
    <property type="entry name" value="GNAT"/>
    <property type="match status" value="1"/>
</dbReference>
<dbReference type="STRING" id="1499967.U27_06708"/>
<dbReference type="EMBL" id="DF820470">
    <property type="protein sequence ID" value="GAK59723.1"/>
    <property type="molecule type" value="Genomic_DNA"/>
</dbReference>
<dbReference type="Gene3D" id="3.40.630.30">
    <property type="match status" value="1"/>
</dbReference>
<keyword evidence="5" id="KW-1185">Reference proteome</keyword>
<sequence>MTESVTISYLEMHNPNELLLKPCNDPDFTIKEAEIKQWQINKCFYQAVGGDWRWRDRLGWTDAEWMQYAEADNLRTFIAYKGGTPAGYYELQKTEDRAVEIKCLGLLPKFIGKGYGRELIRHAIRSGWDWDARRVWLNTCTNDHPNALRTYLATGLKLYKQEQKCSK</sequence>
<feature type="domain" description="N-acetyltransferase" evidence="3">
    <location>
        <begin position="28"/>
        <end position="167"/>
    </location>
</feature>
<dbReference type="HOGENOM" id="CLU_098254_0_0_0"/>
<evidence type="ECO:0000259" key="3">
    <source>
        <dbReference type="PROSITE" id="PS51186"/>
    </source>
</evidence>
<protein>
    <submittedName>
        <fullName evidence="4">Histone acetyltransferase HPA2/related acetyltransferase</fullName>
    </submittedName>
</protein>
<evidence type="ECO:0000313" key="4">
    <source>
        <dbReference type="EMBL" id="GAK59723.1"/>
    </source>
</evidence>
<proteinExistence type="predicted"/>
<dbReference type="AlphaFoldDB" id="A0A081C568"/>
<dbReference type="Proteomes" id="UP000030661">
    <property type="component" value="Unassembled WGS sequence"/>
</dbReference>
<evidence type="ECO:0000256" key="1">
    <source>
        <dbReference type="ARBA" id="ARBA00022679"/>
    </source>
</evidence>
<dbReference type="InterPro" id="IPR000182">
    <property type="entry name" value="GNAT_dom"/>
</dbReference>
<dbReference type="InterPro" id="IPR050832">
    <property type="entry name" value="Bact_Acetyltransf"/>
</dbReference>
<organism evidence="4">
    <name type="scientific">Vecturithrix granuli</name>
    <dbReference type="NCBI Taxonomy" id="1499967"/>
    <lineage>
        <taxon>Bacteria</taxon>
        <taxon>Candidatus Moduliflexota</taxon>
        <taxon>Candidatus Vecturitrichia</taxon>
        <taxon>Candidatus Vecturitrichales</taxon>
        <taxon>Candidatus Vecturitrichaceae</taxon>
        <taxon>Candidatus Vecturithrix</taxon>
    </lineage>
</organism>
<dbReference type="PANTHER" id="PTHR43877">
    <property type="entry name" value="AMINOALKYLPHOSPHONATE N-ACETYLTRANSFERASE-RELATED-RELATED"/>
    <property type="match status" value="1"/>
</dbReference>
<name>A0A081C568_VECG1</name>
<dbReference type="Pfam" id="PF00583">
    <property type="entry name" value="Acetyltransf_1"/>
    <property type="match status" value="1"/>
</dbReference>
<dbReference type="InterPro" id="IPR016181">
    <property type="entry name" value="Acyl_CoA_acyltransferase"/>
</dbReference>
<dbReference type="SUPFAM" id="SSF55729">
    <property type="entry name" value="Acyl-CoA N-acyltransferases (Nat)"/>
    <property type="match status" value="1"/>
</dbReference>
<gene>
    <name evidence="4" type="ORF">U27_06708</name>
</gene>
<evidence type="ECO:0000256" key="2">
    <source>
        <dbReference type="ARBA" id="ARBA00023315"/>
    </source>
</evidence>